<proteinExistence type="predicted"/>
<dbReference type="InterPro" id="IPR014729">
    <property type="entry name" value="Rossmann-like_a/b/a_fold"/>
</dbReference>
<reference evidence="2" key="1">
    <citation type="submission" date="2022-07" db="EMBL/GenBank/DDBJ databases">
        <title>Phylogenomic reconstructions and comparative analyses of Kickxellomycotina fungi.</title>
        <authorList>
            <person name="Reynolds N.K."/>
            <person name="Stajich J.E."/>
            <person name="Barry K."/>
            <person name="Grigoriev I.V."/>
            <person name="Crous P."/>
            <person name="Smith M.E."/>
        </authorList>
    </citation>
    <scope>NUCLEOTIDE SEQUENCE</scope>
    <source>
        <strain evidence="2">NBRC 100468</strain>
    </source>
</reference>
<evidence type="ECO:0000313" key="2">
    <source>
        <dbReference type="EMBL" id="KAJ1915144.1"/>
    </source>
</evidence>
<accession>A0A9W8DRT9</accession>
<dbReference type="Gene3D" id="3.40.50.620">
    <property type="entry name" value="HUPs"/>
    <property type="match status" value="1"/>
</dbReference>
<keyword evidence="3" id="KW-1185">Reference proteome</keyword>
<sequence>MDGQDDFNKKSNELNNGTSSEQEAASPQPQPEQVLSLDRRRRVGICFDGSEAAEFAFDWAFKNCISPYQDHVFFIYSFKEPWIDTHALRESISGKRLPTALDKVQTRVKELSKDLLDIGVTSHLVYSSSIGKKSLGRFVVETCYKSKLDTVVVWSVKDKNLAPEKGLDSADGGSKKLAKFLKLGRTKRRYLTSMSTYILNRVECPVVVVKSPKLNSASIADHQFNYGYYTANTSYSDMSSDRLKWTRSRERNSIAIALSGTRSRQESIALALARTRSRGR</sequence>
<dbReference type="AlphaFoldDB" id="A0A9W8DRT9"/>
<dbReference type="EMBL" id="JANBPU010000161">
    <property type="protein sequence ID" value="KAJ1915144.1"/>
    <property type="molecule type" value="Genomic_DNA"/>
</dbReference>
<feature type="region of interest" description="Disordered" evidence="1">
    <location>
        <begin position="1"/>
        <end position="34"/>
    </location>
</feature>
<organism evidence="2 3">
    <name type="scientific">Mycoemilia scoparia</name>
    <dbReference type="NCBI Taxonomy" id="417184"/>
    <lineage>
        <taxon>Eukaryota</taxon>
        <taxon>Fungi</taxon>
        <taxon>Fungi incertae sedis</taxon>
        <taxon>Zoopagomycota</taxon>
        <taxon>Kickxellomycotina</taxon>
        <taxon>Kickxellomycetes</taxon>
        <taxon>Kickxellales</taxon>
        <taxon>Kickxellaceae</taxon>
        <taxon>Mycoemilia</taxon>
    </lineage>
</organism>
<dbReference type="OrthoDB" id="843225at2759"/>
<evidence type="ECO:0000256" key="1">
    <source>
        <dbReference type="SAM" id="MobiDB-lite"/>
    </source>
</evidence>
<protein>
    <recommendedName>
        <fullName evidence="4">UspA domain-containing protein</fullName>
    </recommendedName>
</protein>
<evidence type="ECO:0008006" key="4">
    <source>
        <dbReference type="Google" id="ProtNLM"/>
    </source>
</evidence>
<dbReference type="Proteomes" id="UP001150538">
    <property type="component" value="Unassembled WGS sequence"/>
</dbReference>
<name>A0A9W8DRT9_9FUNG</name>
<evidence type="ECO:0000313" key="3">
    <source>
        <dbReference type="Proteomes" id="UP001150538"/>
    </source>
</evidence>
<comment type="caution">
    <text evidence="2">The sequence shown here is derived from an EMBL/GenBank/DDBJ whole genome shotgun (WGS) entry which is preliminary data.</text>
</comment>
<dbReference type="SUPFAM" id="SSF52402">
    <property type="entry name" value="Adenine nucleotide alpha hydrolases-like"/>
    <property type="match status" value="1"/>
</dbReference>
<feature type="compositionally biased region" description="Basic and acidic residues" evidence="1">
    <location>
        <begin position="1"/>
        <end position="12"/>
    </location>
</feature>
<gene>
    <name evidence="2" type="ORF">H4219_004477</name>
</gene>
<feature type="compositionally biased region" description="Low complexity" evidence="1">
    <location>
        <begin position="19"/>
        <end position="33"/>
    </location>
</feature>